<dbReference type="EMBL" id="JACHEG010000003">
    <property type="protein sequence ID" value="MBB6163650.1"/>
    <property type="molecule type" value="Genomic_DNA"/>
</dbReference>
<dbReference type="SUPFAM" id="SSF51735">
    <property type="entry name" value="NAD(P)-binding Rossmann-fold domains"/>
    <property type="match status" value="1"/>
</dbReference>
<organism evidence="3 4">
    <name type="scientific">Rhizobium wenxiniae</name>
    <dbReference type="NCBI Taxonomy" id="1737357"/>
    <lineage>
        <taxon>Bacteria</taxon>
        <taxon>Pseudomonadati</taxon>
        <taxon>Pseudomonadota</taxon>
        <taxon>Alphaproteobacteria</taxon>
        <taxon>Hyphomicrobiales</taxon>
        <taxon>Rhizobiaceae</taxon>
        <taxon>Rhizobium/Agrobacterium group</taxon>
        <taxon>Rhizobium</taxon>
    </lineage>
</organism>
<keyword evidence="2" id="KW-0560">Oxidoreductase</keyword>
<evidence type="ECO:0000256" key="2">
    <source>
        <dbReference type="ARBA" id="ARBA00023002"/>
    </source>
</evidence>
<dbReference type="InterPro" id="IPR002347">
    <property type="entry name" value="SDR_fam"/>
</dbReference>
<comment type="similarity">
    <text evidence="1">Belongs to the short-chain dehydrogenases/reductases (SDR) family.</text>
</comment>
<dbReference type="PANTHER" id="PTHR24321:SF8">
    <property type="entry name" value="ESTRADIOL 17-BETA-DEHYDROGENASE 8-RELATED"/>
    <property type="match status" value="1"/>
</dbReference>
<accession>A0A7W9Y7X3</accession>
<reference evidence="3 4" key="1">
    <citation type="submission" date="2020-08" db="EMBL/GenBank/DDBJ databases">
        <title>Genomic Encyclopedia of Type Strains, Phase IV (KMG-IV): sequencing the most valuable type-strain genomes for metagenomic binning, comparative biology and taxonomic classification.</title>
        <authorList>
            <person name="Goeker M."/>
        </authorList>
    </citation>
    <scope>NUCLEOTIDE SEQUENCE [LARGE SCALE GENOMIC DNA]</scope>
    <source>
        <strain evidence="3 4">DSM 100734</strain>
    </source>
</reference>
<dbReference type="InterPro" id="IPR036291">
    <property type="entry name" value="NAD(P)-bd_dom_sf"/>
</dbReference>
<evidence type="ECO:0000256" key="1">
    <source>
        <dbReference type="ARBA" id="ARBA00006484"/>
    </source>
</evidence>
<protein>
    <submittedName>
        <fullName evidence="3">NAD(P)-dependent dehydrogenase (Short-subunit alcohol dehydrogenase family)</fullName>
    </submittedName>
</protein>
<proteinExistence type="inferred from homology"/>
<dbReference type="Proteomes" id="UP000547879">
    <property type="component" value="Unassembled WGS sequence"/>
</dbReference>
<evidence type="ECO:0000313" key="3">
    <source>
        <dbReference type="EMBL" id="MBB6163650.1"/>
    </source>
</evidence>
<dbReference type="RefSeq" id="WP_183993525.1">
    <property type="nucleotide sequence ID" value="NZ_BMHW01000008.1"/>
</dbReference>
<keyword evidence="4" id="KW-1185">Reference proteome</keyword>
<dbReference type="Pfam" id="PF13561">
    <property type="entry name" value="adh_short_C2"/>
    <property type="match status" value="1"/>
</dbReference>
<evidence type="ECO:0000313" key="4">
    <source>
        <dbReference type="Proteomes" id="UP000547879"/>
    </source>
</evidence>
<dbReference type="PANTHER" id="PTHR24321">
    <property type="entry name" value="DEHYDROGENASES, SHORT CHAIN"/>
    <property type="match status" value="1"/>
</dbReference>
<name>A0A7W9Y7X3_9HYPH</name>
<dbReference type="Gene3D" id="3.40.50.720">
    <property type="entry name" value="NAD(P)-binding Rossmann-like Domain"/>
    <property type="match status" value="1"/>
</dbReference>
<comment type="caution">
    <text evidence="3">The sequence shown here is derived from an EMBL/GenBank/DDBJ whole genome shotgun (WGS) entry which is preliminary data.</text>
</comment>
<dbReference type="PRINTS" id="PR00081">
    <property type="entry name" value="GDHRDH"/>
</dbReference>
<sequence length="256" mass="26732">MNVVEQNSDRASICRVALVTQADSGIGLATVQALAEWGADLALALENEPEAHFLETLRSYGGRVVCFPTSSRPNTVEATQLVRAVMAAFGRLDVLVANNVRRVEGQIDDEHVDEDALEEQLSVNVRGAFALIKAASKVMNDGGRVIALGSSIADRVGTPGLAEFAATRAAIAAFCKGAAHDLGPRGITVNVVQVGALESDVDGAHSQETLAAEREANVLKRLGRPSEVAHAIMFLAGPGATFITGSTLNVDGGYNA</sequence>
<dbReference type="AlphaFoldDB" id="A0A7W9Y7X3"/>
<gene>
    <name evidence="3" type="ORF">HNQ72_003490</name>
</gene>
<dbReference type="GO" id="GO:0016491">
    <property type="term" value="F:oxidoreductase activity"/>
    <property type="evidence" value="ECO:0007669"/>
    <property type="project" value="UniProtKB-KW"/>
</dbReference>